<feature type="region of interest" description="Disordered" evidence="11">
    <location>
        <begin position="1"/>
        <end position="100"/>
    </location>
</feature>
<dbReference type="RefSeq" id="WP_062250440.1">
    <property type="nucleotide sequence ID" value="NZ_LHZA01000153.1"/>
</dbReference>
<dbReference type="NCBIfam" id="TIGR01352">
    <property type="entry name" value="tonB_Cterm"/>
    <property type="match status" value="1"/>
</dbReference>
<dbReference type="AlphaFoldDB" id="A0A149Q5K6"/>
<evidence type="ECO:0000256" key="6">
    <source>
        <dbReference type="ARBA" id="ARBA00022692"/>
    </source>
</evidence>
<evidence type="ECO:0000256" key="9">
    <source>
        <dbReference type="ARBA" id="ARBA00023136"/>
    </source>
</evidence>
<dbReference type="GO" id="GO:0055085">
    <property type="term" value="P:transmembrane transport"/>
    <property type="evidence" value="ECO:0007669"/>
    <property type="project" value="InterPro"/>
</dbReference>
<sequence length="171" mass="18348">QCHPRTRQGALLLHPVMTVPPPPYIPPPKIQLPPPPKPPIKHVARTPPKQATPPQTTTAPAPPVSSEPASTAAPSNSPDTSAGTSPLNNARPVYPPDMEEDNIEGRVTVACDVETTGMTSNCSVQSVQGGQSFAQAALDYVHKARYRPAMKNGAPVKELHKVYVIRFRLDD</sequence>
<evidence type="ECO:0000313" key="13">
    <source>
        <dbReference type="EMBL" id="KXU92524.1"/>
    </source>
</evidence>
<dbReference type="Proteomes" id="UP000075473">
    <property type="component" value="Unassembled WGS sequence"/>
</dbReference>
<dbReference type="InterPro" id="IPR006260">
    <property type="entry name" value="TonB/TolA_C"/>
</dbReference>
<dbReference type="SUPFAM" id="SSF74653">
    <property type="entry name" value="TolA/TonB C-terminal domain"/>
    <property type="match status" value="1"/>
</dbReference>
<dbReference type="GO" id="GO:0030288">
    <property type="term" value="C:outer membrane-bounded periplasmic space"/>
    <property type="evidence" value="ECO:0007669"/>
    <property type="project" value="InterPro"/>
</dbReference>
<organism evidence="13 14">
    <name type="scientific">Acetobacter cerevisiae</name>
    <dbReference type="NCBI Taxonomy" id="178900"/>
    <lineage>
        <taxon>Bacteria</taxon>
        <taxon>Pseudomonadati</taxon>
        <taxon>Pseudomonadota</taxon>
        <taxon>Alphaproteobacteria</taxon>
        <taxon>Acetobacterales</taxon>
        <taxon>Acetobacteraceae</taxon>
        <taxon>Acetobacter</taxon>
    </lineage>
</organism>
<evidence type="ECO:0000259" key="12">
    <source>
        <dbReference type="PROSITE" id="PS52015"/>
    </source>
</evidence>
<feature type="compositionally biased region" description="Low complexity" evidence="11">
    <location>
        <begin position="66"/>
        <end position="82"/>
    </location>
</feature>
<keyword evidence="7 10" id="KW-0653">Protein transport</keyword>
<comment type="caution">
    <text evidence="13">The sequence shown here is derived from an EMBL/GenBank/DDBJ whole genome shotgun (WGS) entry which is preliminary data.</text>
</comment>
<dbReference type="PANTHER" id="PTHR33446">
    <property type="entry name" value="PROTEIN TONB-RELATED"/>
    <property type="match status" value="1"/>
</dbReference>
<dbReference type="GO" id="GO:0015891">
    <property type="term" value="P:siderophore transport"/>
    <property type="evidence" value="ECO:0007669"/>
    <property type="project" value="InterPro"/>
</dbReference>
<keyword evidence="5 10" id="KW-0997">Cell inner membrane</keyword>
<comment type="function">
    <text evidence="10">Interacts with outer membrane receptor proteins that carry out high-affinity binding and energy dependent uptake into the periplasmic space of specific substrates. It could act to transduce energy from the cytoplasmic membrane to specific energy-requiring processes in the outer membrane, resulting in the release into the periplasm of ligands bound by these outer membrane proteins.</text>
</comment>
<proteinExistence type="inferred from homology"/>
<evidence type="ECO:0000256" key="1">
    <source>
        <dbReference type="ARBA" id="ARBA00004383"/>
    </source>
</evidence>
<keyword evidence="6" id="KW-0812">Transmembrane</keyword>
<evidence type="ECO:0000313" key="14">
    <source>
        <dbReference type="Proteomes" id="UP000075473"/>
    </source>
</evidence>
<dbReference type="GO" id="GO:0005886">
    <property type="term" value="C:plasma membrane"/>
    <property type="evidence" value="ECO:0007669"/>
    <property type="project" value="UniProtKB-SubCell"/>
</dbReference>
<dbReference type="InterPro" id="IPR037682">
    <property type="entry name" value="TonB_C"/>
</dbReference>
<comment type="subcellular location">
    <subcellularLocation>
        <location evidence="1 10">Cell inner membrane</location>
        <topology evidence="1 10">Single-pass membrane protein</topology>
        <orientation evidence="1 10">Periplasmic side</orientation>
    </subcellularLocation>
</comment>
<dbReference type="EMBL" id="LHZA01000153">
    <property type="protein sequence ID" value="KXU92524.1"/>
    <property type="molecule type" value="Genomic_DNA"/>
</dbReference>
<feature type="domain" description="TonB C-terminal" evidence="12">
    <location>
        <begin position="79"/>
        <end position="171"/>
    </location>
</feature>
<evidence type="ECO:0000256" key="8">
    <source>
        <dbReference type="ARBA" id="ARBA00022989"/>
    </source>
</evidence>
<dbReference type="InterPro" id="IPR051045">
    <property type="entry name" value="TonB-dependent_transducer"/>
</dbReference>
<keyword evidence="3 10" id="KW-0813">Transport</keyword>
<evidence type="ECO:0000256" key="2">
    <source>
        <dbReference type="ARBA" id="ARBA00006555"/>
    </source>
</evidence>
<evidence type="ECO:0000256" key="5">
    <source>
        <dbReference type="ARBA" id="ARBA00022519"/>
    </source>
</evidence>
<feature type="non-terminal residue" evidence="13">
    <location>
        <position position="1"/>
    </location>
</feature>
<reference evidence="13 14" key="1">
    <citation type="submission" date="2015-06" db="EMBL/GenBank/DDBJ databases">
        <title>Improved classification and identification of acetic acid bacteria using matrix-assisted laser desorption/ionization time-of-flight mass spectrometry; Gluconobacter nephelii and Gluconobacter uchimurae are later heterotypic synonyms of Gluconobacter japonicus and Gluconobacter oxydans, respectively.</title>
        <authorList>
            <person name="Li L."/>
            <person name="Cleenwerck I."/>
            <person name="De Vuyst L."/>
            <person name="Vandamme P."/>
        </authorList>
    </citation>
    <scope>NUCLEOTIDE SEQUENCE [LARGE SCALE GENOMIC DNA]</scope>
    <source>
        <strain evidence="13 14">LMG 1625</strain>
    </source>
</reference>
<feature type="compositionally biased region" description="Pro residues" evidence="11">
    <location>
        <begin position="18"/>
        <end position="38"/>
    </location>
</feature>
<protein>
    <recommendedName>
        <fullName evidence="10">Protein TonB</fullName>
    </recommendedName>
</protein>
<dbReference type="PATRIC" id="fig|178900.5.peg.885"/>
<feature type="compositionally biased region" description="Low complexity" evidence="11">
    <location>
        <begin position="46"/>
        <end position="59"/>
    </location>
</feature>
<dbReference type="GO" id="GO:0031992">
    <property type="term" value="F:energy transducer activity"/>
    <property type="evidence" value="ECO:0007669"/>
    <property type="project" value="InterPro"/>
</dbReference>
<dbReference type="Pfam" id="PF03544">
    <property type="entry name" value="TonB_C"/>
    <property type="match status" value="1"/>
</dbReference>
<dbReference type="Gene3D" id="3.30.1150.10">
    <property type="match status" value="1"/>
</dbReference>
<dbReference type="InterPro" id="IPR003538">
    <property type="entry name" value="TonB"/>
</dbReference>
<evidence type="ECO:0000256" key="10">
    <source>
        <dbReference type="RuleBase" id="RU362123"/>
    </source>
</evidence>
<comment type="similarity">
    <text evidence="2 10">Belongs to the TonB family.</text>
</comment>
<evidence type="ECO:0000256" key="4">
    <source>
        <dbReference type="ARBA" id="ARBA00022475"/>
    </source>
</evidence>
<keyword evidence="8" id="KW-1133">Transmembrane helix</keyword>
<gene>
    <name evidence="13" type="ORF">AD928_10650</name>
</gene>
<dbReference type="PRINTS" id="PR01374">
    <property type="entry name" value="TONBPROTEIN"/>
</dbReference>
<keyword evidence="9" id="KW-0472">Membrane</keyword>
<dbReference type="PROSITE" id="PS52015">
    <property type="entry name" value="TONB_CTD"/>
    <property type="match status" value="1"/>
</dbReference>
<dbReference type="GO" id="GO:0015031">
    <property type="term" value="P:protein transport"/>
    <property type="evidence" value="ECO:0007669"/>
    <property type="project" value="UniProtKB-UniRule"/>
</dbReference>
<evidence type="ECO:0000256" key="7">
    <source>
        <dbReference type="ARBA" id="ARBA00022927"/>
    </source>
</evidence>
<name>A0A149Q5K6_9PROT</name>
<keyword evidence="10" id="KW-0735">Signal-anchor</keyword>
<evidence type="ECO:0000256" key="3">
    <source>
        <dbReference type="ARBA" id="ARBA00022448"/>
    </source>
</evidence>
<accession>A0A149Q5K6</accession>
<keyword evidence="4 10" id="KW-1003">Cell membrane</keyword>
<evidence type="ECO:0000256" key="11">
    <source>
        <dbReference type="SAM" id="MobiDB-lite"/>
    </source>
</evidence>